<dbReference type="PANTHER" id="PTHR46401:SF2">
    <property type="entry name" value="GLYCOSYLTRANSFERASE WBBK-RELATED"/>
    <property type="match status" value="1"/>
</dbReference>
<dbReference type="EMBL" id="SNRY01002264">
    <property type="protein sequence ID" value="KAA6325928.1"/>
    <property type="molecule type" value="Genomic_DNA"/>
</dbReference>
<feature type="domain" description="Glycosyl transferase family 1" evidence="2">
    <location>
        <begin position="194"/>
        <end position="357"/>
    </location>
</feature>
<dbReference type="GO" id="GO:0009103">
    <property type="term" value="P:lipopolysaccharide biosynthetic process"/>
    <property type="evidence" value="ECO:0007669"/>
    <property type="project" value="TreeGrafter"/>
</dbReference>
<dbReference type="CDD" id="cd03809">
    <property type="entry name" value="GT4_MtfB-like"/>
    <property type="match status" value="1"/>
</dbReference>
<dbReference type="InterPro" id="IPR028098">
    <property type="entry name" value="Glyco_trans_4-like_N"/>
</dbReference>
<evidence type="ECO:0000313" key="4">
    <source>
        <dbReference type="EMBL" id="KAA6325928.1"/>
    </source>
</evidence>
<comment type="caution">
    <text evidence="4">The sequence shown here is derived from an EMBL/GenBank/DDBJ whole genome shotgun (WGS) entry which is preliminary data.</text>
</comment>
<gene>
    <name evidence="4" type="ORF">EZS27_024908</name>
</gene>
<reference evidence="4" key="1">
    <citation type="submission" date="2019-03" db="EMBL/GenBank/DDBJ databases">
        <title>Single cell metagenomics reveals metabolic interactions within the superorganism composed of flagellate Streblomastix strix and complex community of Bacteroidetes bacteria on its surface.</title>
        <authorList>
            <person name="Treitli S.C."/>
            <person name="Kolisko M."/>
            <person name="Husnik F."/>
            <person name="Keeling P."/>
            <person name="Hampl V."/>
        </authorList>
    </citation>
    <scope>NUCLEOTIDE SEQUENCE</scope>
    <source>
        <strain evidence="4">STM</strain>
    </source>
</reference>
<feature type="domain" description="Glycosyltransferase subfamily 4-like N-terminal" evidence="3">
    <location>
        <begin position="31"/>
        <end position="185"/>
    </location>
</feature>
<name>A0A5J4QXG4_9ZZZZ</name>
<dbReference type="AlphaFoldDB" id="A0A5J4QXG4"/>
<accession>A0A5J4QXG4</accession>
<proteinExistence type="predicted"/>
<keyword evidence="4" id="KW-0328">Glycosyltransferase</keyword>
<evidence type="ECO:0000259" key="2">
    <source>
        <dbReference type="Pfam" id="PF00534"/>
    </source>
</evidence>
<sequence length="381" mass="43989">MENQALSIAFDAKRITHNRTGLGNYGRTLVNNLATYYPNNKYLLYTPDEGKKLLRKQIVSCQQIEFRYSDSNVRISKAWWRSFGIVKDLKQSPPSLYHGLSAELPFGLRKAGIKSVLTVHDLIFIRHPEYYNKIDRMIYTFKYKMACQQADHIIAISEMTKRDIISYFHVPEKKIDVIYQGCDESFKKEATQFDKIRVKKQYQLPDCYILYVGSMEERKNLMLIVKAIKQMKNPIYLVAVGKRTPYADKVEDYVRENSLKPYVSILNEVPFMDLPALYQQAALFIYPSRIEGFGIPIIEAIHSKVPVIATIGSCLEEAGGPNSLYVSPDNAMELAETIERIVTDKTLRKKMVEVGKEYVSQFESQILTQKLMNIYKKVLVE</sequence>
<protein>
    <submittedName>
        <fullName evidence="4">Alpha-D-kanosaminyltransferase</fullName>
        <ecNumber evidence="4">2.4.1.301</ecNumber>
    </submittedName>
</protein>
<dbReference type="Gene3D" id="3.40.50.2000">
    <property type="entry name" value="Glycogen Phosphorylase B"/>
    <property type="match status" value="2"/>
</dbReference>
<dbReference type="InterPro" id="IPR001296">
    <property type="entry name" value="Glyco_trans_1"/>
</dbReference>
<organism evidence="4">
    <name type="scientific">termite gut metagenome</name>
    <dbReference type="NCBI Taxonomy" id="433724"/>
    <lineage>
        <taxon>unclassified sequences</taxon>
        <taxon>metagenomes</taxon>
        <taxon>organismal metagenomes</taxon>
    </lineage>
</organism>
<dbReference type="EC" id="2.4.1.301" evidence="4"/>
<dbReference type="GO" id="GO:0016757">
    <property type="term" value="F:glycosyltransferase activity"/>
    <property type="evidence" value="ECO:0007669"/>
    <property type="project" value="UniProtKB-KW"/>
</dbReference>
<dbReference type="SUPFAM" id="SSF53756">
    <property type="entry name" value="UDP-Glycosyltransferase/glycogen phosphorylase"/>
    <property type="match status" value="1"/>
</dbReference>
<keyword evidence="1 4" id="KW-0808">Transferase</keyword>
<evidence type="ECO:0000259" key="3">
    <source>
        <dbReference type="Pfam" id="PF13439"/>
    </source>
</evidence>
<dbReference type="Pfam" id="PF00534">
    <property type="entry name" value="Glycos_transf_1"/>
    <property type="match status" value="1"/>
</dbReference>
<evidence type="ECO:0000256" key="1">
    <source>
        <dbReference type="ARBA" id="ARBA00022679"/>
    </source>
</evidence>
<dbReference type="PANTHER" id="PTHR46401">
    <property type="entry name" value="GLYCOSYLTRANSFERASE WBBK-RELATED"/>
    <property type="match status" value="1"/>
</dbReference>
<dbReference type="Pfam" id="PF13439">
    <property type="entry name" value="Glyco_transf_4"/>
    <property type="match status" value="1"/>
</dbReference>